<keyword evidence="2 9" id="KW-1003">Cell membrane</keyword>
<name>F4QKR6_9CAUL</name>
<dbReference type="Pfam" id="PF03799">
    <property type="entry name" value="FtsQ_DivIB_C"/>
    <property type="match status" value="1"/>
</dbReference>
<comment type="subcellular location">
    <subcellularLocation>
        <location evidence="9">Cell inner membrane</location>
        <topology evidence="9">Single-pass type II membrane protein</topology>
    </subcellularLocation>
    <subcellularLocation>
        <location evidence="1">Membrane</location>
    </subcellularLocation>
    <text evidence="9">Localizes to the division septum.</text>
</comment>
<gene>
    <name evidence="9" type="primary">ftsQ</name>
    <name evidence="12" type="ORF">ABI_18080</name>
</gene>
<evidence type="ECO:0000313" key="13">
    <source>
        <dbReference type="Proteomes" id="UP000006512"/>
    </source>
</evidence>
<dbReference type="AlphaFoldDB" id="F4QKR6"/>
<evidence type="ECO:0000256" key="8">
    <source>
        <dbReference type="ARBA" id="ARBA00023306"/>
    </source>
</evidence>
<dbReference type="eggNOG" id="COG1589">
    <property type="taxonomic scope" value="Bacteria"/>
</dbReference>
<evidence type="ECO:0000256" key="10">
    <source>
        <dbReference type="SAM" id="MobiDB-lite"/>
    </source>
</evidence>
<comment type="similarity">
    <text evidence="9">Belongs to the FtsQ/DivIB family. FtsQ subfamily.</text>
</comment>
<dbReference type="STRING" id="715226.ABI_18080"/>
<dbReference type="GO" id="GO:0032153">
    <property type="term" value="C:cell division site"/>
    <property type="evidence" value="ECO:0007669"/>
    <property type="project" value="UniProtKB-UniRule"/>
</dbReference>
<dbReference type="Gene3D" id="3.10.20.310">
    <property type="entry name" value="membrane protein fhac"/>
    <property type="match status" value="1"/>
</dbReference>
<evidence type="ECO:0000256" key="5">
    <source>
        <dbReference type="ARBA" id="ARBA00022692"/>
    </source>
</evidence>
<protein>
    <recommendedName>
        <fullName evidence="9">Cell division protein FtsQ</fullName>
    </recommendedName>
</protein>
<keyword evidence="7 9" id="KW-0472">Membrane</keyword>
<dbReference type="InterPro" id="IPR013685">
    <property type="entry name" value="POTRA_FtsQ_type"/>
</dbReference>
<dbReference type="EMBL" id="GL883077">
    <property type="protein sequence ID" value="EGF93368.1"/>
    <property type="molecule type" value="Genomic_DNA"/>
</dbReference>
<organism evidence="12 13">
    <name type="scientific">Asticcacaulis biprosthecium C19</name>
    <dbReference type="NCBI Taxonomy" id="715226"/>
    <lineage>
        <taxon>Bacteria</taxon>
        <taxon>Pseudomonadati</taxon>
        <taxon>Pseudomonadota</taxon>
        <taxon>Alphaproteobacteria</taxon>
        <taxon>Caulobacterales</taxon>
        <taxon>Caulobacteraceae</taxon>
        <taxon>Asticcacaulis</taxon>
    </lineage>
</organism>
<dbReference type="PANTHER" id="PTHR35851">
    <property type="entry name" value="CELL DIVISION PROTEIN FTSQ"/>
    <property type="match status" value="1"/>
</dbReference>
<dbReference type="GO" id="GO:0005886">
    <property type="term" value="C:plasma membrane"/>
    <property type="evidence" value="ECO:0007669"/>
    <property type="project" value="UniProtKB-SubCell"/>
</dbReference>
<evidence type="ECO:0000256" key="6">
    <source>
        <dbReference type="ARBA" id="ARBA00022989"/>
    </source>
</evidence>
<dbReference type="OrthoDB" id="9783091at2"/>
<dbReference type="Proteomes" id="UP000006512">
    <property type="component" value="Unassembled WGS sequence"/>
</dbReference>
<accession>F4QKR6</accession>
<feature type="transmembrane region" description="Helical" evidence="9">
    <location>
        <begin position="56"/>
        <end position="74"/>
    </location>
</feature>
<dbReference type="RefSeq" id="WP_006272565.1">
    <property type="nucleotide sequence ID" value="NZ_GL883077.1"/>
</dbReference>
<evidence type="ECO:0000256" key="2">
    <source>
        <dbReference type="ARBA" id="ARBA00022475"/>
    </source>
</evidence>
<dbReference type="GO" id="GO:0043093">
    <property type="term" value="P:FtsZ-dependent cytokinesis"/>
    <property type="evidence" value="ECO:0007669"/>
    <property type="project" value="UniProtKB-UniRule"/>
</dbReference>
<evidence type="ECO:0000313" key="12">
    <source>
        <dbReference type="EMBL" id="EGF93368.1"/>
    </source>
</evidence>
<dbReference type="InterPro" id="IPR034746">
    <property type="entry name" value="POTRA"/>
</dbReference>
<evidence type="ECO:0000259" key="11">
    <source>
        <dbReference type="PROSITE" id="PS51779"/>
    </source>
</evidence>
<keyword evidence="13" id="KW-1185">Reference proteome</keyword>
<dbReference type="InterPro" id="IPR005548">
    <property type="entry name" value="Cell_div_FtsQ/DivIB_C"/>
</dbReference>
<keyword evidence="4 9" id="KW-0132">Cell division</keyword>
<evidence type="ECO:0000256" key="7">
    <source>
        <dbReference type="ARBA" id="ARBA00023136"/>
    </source>
</evidence>
<keyword evidence="5 9" id="KW-0812">Transmembrane</keyword>
<dbReference type="InterPro" id="IPR026579">
    <property type="entry name" value="FtsQ"/>
</dbReference>
<dbReference type="PANTHER" id="PTHR35851:SF1">
    <property type="entry name" value="CELL DIVISION PROTEIN FTSQ"/>
    <property type="match status" value="1"/>
</dbReference>
<evidence type="ECO:0000256" key="1">
    <source>
        <dbReference type="ARBA" id="ARBA00004370"/>
    </source>
</evidence>
<dbReference type="Pfam" id="PF08478">
    <property type="entry name" value="POTRA_1"/>
    <property type="match status" value="1"/>
</dbReference>
<reference evidence="13" key="1">
    <citation type="submission" date="2011-03" db="EMBL/GenBank/DDBJ databases">
        <title>Draft genome sequence of Brevundimonas diminuta.</title>
        <authorList>
            <person name="Brown P.J.B."/>
            <person name="Buechlein A."/>
            <person name="Hemmerich C."/>
            <person name="Brun Y.V."/>
        </authorList>
    </citation>
    <scope>NUCLEOTIDE SEQUENCE [LARGE SCALE GENOMIC DNA]</scope>
    <source>
        <strain evidence="13">C19</strain>
    </source>
</reference>
<dbReference type="GO" id="GO:0090529">
    <property type="term" value="P:cell septum assembly"/>
    <property type="evidence" value="ECO:0007669"/>
    <property type="project" value="InterPro"/>
</dbReference>
<feature type="domain" description="POTRA" evidence="11">
    <location>
        <begin position="97"/>
        <end position="167"/>
    </location>
</feature>
<dbReference type="PROSITE" id="PS51779">
    <property type="entry name" value="POTRA"/>
    <property type="match status" value="1"/>
</dbReference>
<evidence type="ECO:0000256" key="3">
    <source>
        <dbReference type="ARBA" id="ARBA00022519"/>
    </source>
</evidence>
<evidence type="ECO:0000256" key="4">
    <source>
        <dbReference type="ARBA" id="ARBA00022618"/>
    </source>
</evidence>
<sequence>MPAVVRGGRRQTSAPGTAQGKSGGAKPAGKRPAARKGAGGKTSVVGSVAIPNELRAWFAVIVVVVLLGVVLFTGQRAQALSTAMTGFADSRLAAMGLKLKNIHLVGVSDDAEPAIKQVLKKSLTAGQPIALMDLKKLQGDLEAIGWVKEASVRRQLPGVLVVSVVERERLAVWQYKGRDTVIDDQGHVIPEAHSSKFLDLPLVVGEGANETATEILQLMQTRPALMQKTYALVRVDTRRWDIHLKNGAIIKLPALNQEQALNTLDTLMTRQRVLDQGFAEIDLLDPSALVVVPIEARPNL</sequence>
<keyword evidence="8 9" id="KW-0131">Cell cycle</keyword>
<dbReference type="HOGENOM" id="CLU_061141_1_0_5"/>
<proteinExistence type="inferred from homology"/>
<evidence type="ECO:0000256" key="9">
    <source>
        <dbReference type="HAMAP-Rule" id="MF_00911"/>
    </source>
</evidence>
<comment type="function">
    <text evidence="9">Essential cell division protein.</text>
</comment>
<keyword evidence="3 9" id="KW-0997">Cell inner membrane</keyword>
<dbReference type="HAMAP" id="MF_00911">
    <property type="entry name" value="FtsQ_subfam"/>
    <property type="match status" value="1"/>
</dbReference>
<keyword evidence="6 9" id="KW-1133">Transmembrane helix</keyword>
<feature type="region of interest" description="Disordered" evidence="10">
    <location>
        <begin position="1"/>
        <end position="42"/>
    </location>
</feature>